<feature type="transmembrane region" description="Helical" evidence="2">
    <location>
        <begin position="226"/>
        <end position="246"/>
    </location>
</feature>
<organism evidence="4 5">
    <name type="scientific">Bifidobacterium platyrrhinorum</name>
    <dbReference type="NCBI Taxonomy" id="2661628"/>
    <lineage>
        <taxon>Bacteria</taxon>
        <taxon>Bacillati</taxon>
        <taxon>Actinomycetota</taxon>
        <taxon>Actinomycetes</taxon>
        <taxon>Bifidobacteriales</taxon>
        <taxon>Bifidobacteriaceae</taxon>
        <taxon>Bifidobacterium</taxon>
    </lineage>
</organism>
<dbReference type="EMBL" id="WHZV01000001">
    <property type="protein sequence ID" value="NEG54352.1"/>
    <property type="molecule type" value="Genomic_DNA"/>
</dbReference>
<gene>
    <name evidence="4" type="ORF">GFD21_00855</name>
</gene>
<reference evidence="4 5" key="1">
    <citation type="submission" date="2019-10" db="EMBL/GenBank/DDBJ databases">
        <title>Bifidobacterium from non-human primates.</title>
        <authorList>
            <person name="Modesto M."/>
        </authorList>
    </citation>
    <scope>NUCLEOTIDE SEQUENCE [LARGE SCALE GENOMIC DNA]</scope>
    <source>
        <strain evidence="4 5">SMA15</strain>
    </source>
</reference>
<feature type="region of interest" description="Disordered" evidence="1">
    <location>
        <begin position="292"/>
        <end position="327"/>
    </location>
</feature>
<evidence type="ECO:0000313" key="5">
    <source>
        <dbReference type="Proteomes" id="UP000483293"/>
    </source>
</evidence>
<accession>A0A6L9SS33</accession>
<evidence type="ECO:0000256" key="2">
    <source>
        <dbReference type="SAM" id="Phobius"/>
    </source>
</evidence>
<keyword evidence="5" id="KW-1185">Reference proteome</keyword>
<proteinExistence type="predicted"/>
<feature type="region of interest" description="Disordered" evidence="1">
    <location>
        <begin position="1"/>
        <end position="30"/>
    </location>
</feature>
<dbReference type="Proteomes" id="UP000483293">
    <property type="component" value="Unassembled WGS sequence"/>
</dbReference>
<evidence type="ECO:0000313" key="4">
    <source>
        <dbReference type="EMBL" id="NEG54352.1"/>
    </source>
</evidence>
<feature type="compositionally biased region" description="Low complexity" evidence="1">
    <location>
        <begin position="306"/>
        <end position="327"/>
    </location>
</feature>
<comment type="caution">
    <text evidence="4">The sequence shown here is derived from an EMBL/GenBank/DDBJ whole genome shotgun (WGS) entry which is preliminary data.</text>
</comment>
<feature type="region of interest" description="Disordered" evidence="1">
    <location>
        <begin position="105"/>
        <end position="210"/>
    </location>
</feature>
<keyword evidence="2" id="KW-0472">Membrane</keyword>
<keyword evidence="2" id="KW-1133">Transmembrane helix</keyword>
<dbReference type="Pfam" id="PF13240">
    <property type="entry name" value="Zn_Ribbon_1"/>
    <property type="match status" value="1"/>
</dbReference>
<feature type="transmembrane region" description="Helical" evidence="2">
    <location>
        <begin position="258"/>
        <end position="283"/>
    </location>
</feature>
<name>A0A6L9SS33_9BIFI</name>
<feature type="compositionally biased region" description="Low complexity" evidence="1">
    <location>
        <begin position="1"/>
        <end position="19"/>
    </location>
</feature>
<evidence type="ECO:0000256" key="1">
    <source>
        <dbReference type="SAM" id="MobiDB-lite"/>
    </source>
</evidence>
<protein>
    <submittedName>
        <fullName evidence="4">Zinc-ribbon domain-containing protein</fullName>
    </submittedName>
</protein>
<evidence type="ECO:0000259" key="3">
    <source>
        <dbReference type="Pfam" id="PF13240"/>
    </source>
</evidence>
<sequence>MMRAAASRRSPAPRAGRPGVDWTGGSLRSTRSSAWCGSGCSGCRATGEATGGDIMRFCMQCGRRNRDGAKFCAGCGASLVYESASRPAEPGTGGAAASIDDATVVSSGAGRPPQVPLPPREQQPASSVGDAVTATPSVSAGEAVTAEDSMPERGRTVPTPRESTANPRRGVTTFGELAHEHRERDEDAKAREQAPAAGGRGARGDESYRRGASIDTNTNAADSGSFGWAVLGFFVPLAGIILYFVWKTERPSNARRCRNGAIAGIAANIIFGLVIRAVTYAAVQSLNDQITSSQSASSGSSGGTTGNDTSASGGSSASGSTASDDGSYGDPDDWRLSLDGFGPVRLGMTAAEAEATGGFKYMDACDVGALYWTGDGGKADDLNVVAWLNEQGYVWSISTDGTSTADGVTSSTTLSDLKSIYGSRLIKDSRPDHDTYVVNGSGSYLLFTINDDTGTVGHPNHIAQLIEGNVTADTVPNAFSCKTAYRD</sequence>
<dbReference type="AlphaFoldDB" id="A0A6L9SS33"/>
<keyword evidence="2" id="KW-0812">Transmembrane</keyword>
<dbReference type="InterPro" id="IPR026870">
    <property type="entry name" value="Zinc_ribbon_dom"/>
</dbReference>
<feature type="compositionally biased region" description="Basic and acidic residues" evidence="1">
    <location>
        <begin position="177"/>
        <end position="192"/>
    </location>
</feature>
<feature type="domain" description="Zinc-ribbon" evidence="3">
    <location>
        <begin position="57"/>
        <end position="79"/>
    </location>
</feature>